<name>C1MHC1_MICPC</name>
<dbReference type="OMA" id="WTGRQQG"/>
<sequence>MATTCLSAASVFARAVRRTTSSRARATAHGGGQELNAAREAILSVHPGAKIVPDRIDFYPITVTVKQGDDVVWTGRQQGLFGKNGRPAQAEIVKALKARQ</sequence>
<gene>
    <name evidence="1" type="ORF">MICPUCDRAFT_50124</name>
</gene>
<dbReference type="RefSeq" id="XP_003055464.1">
    <property type="nucleotide sequence ID" value="XM_003055418.1"/>
</dbReference>
<dbReference type="Proteomes" id="UP000001876">
    <property type="component" value="Unassembled WGS sequence"/>
</dbReference>
<organism evidence="2">
    <name type="scientific">Micromonas pusilla (strain CCMP1545)</name>
    <name type="common">Picoplanktonic green alga</name>
    <dbReference type="NCBI Taxonomy" id="564608"/>
    <lineage>
        <taxon>Eukaryota</taxon>
        <taxon>Viridiplantae</taxon>
        <taxon>Chlorophyta</taxon>
        <taxon>Mamiellophyceae</taxon>
        <taxon>Mamiellales</taxon>
        <taxon>Mamiellaceae</taxon>
        <taxon>Micromonas</taxon>
    </lineage>
</organism>
<dbReference type="KEGG" id="mpp:MICPUCDRAFT_50124"/>
<evidence type="ECO:0000313" key="1">
    <source>
        <dbReference type="EMBL" id="EEH60716.1"/>
    </source>
</evidence>
<reference evidence="1 2" key="1">
    <citation type="journal article" date="2009" name="Science">
        <title>Green evolution and dynamic adaptations revealed by genomes of the marine picoeukaryotes Micromonas.</title>
        <authorList>
            <person name="Worden A.Z."/>
            <person name="Lee J.H."/>
            <person name="Mock T."/>
            <person name="Rouze P."/>
            <person name="Simmons M.P."/>
            <person name="Aerts A.L."/>
            <person name="Allen A.E."/>
            <person name="Cuvelier M.L."/>
            <person name="Derelle E."/>
            <person name="Everett M.V."/>
            <person name="Foulon E."/>
            <person name="Grimwood J."/>
            <person name="Gundlach H."/>
            <person name="Henrissat B."/>
            <person name="Napoli C."/>
            <person name="McDonald S.M."/>
            <person name="Parker M.S."/>
            <person name="Rombauts S."/>
            <person name="Salamov A."/>
            <person name="Von Dassow P."/>
            <person name="Badger J.H."/>
            <person name="Coutinho P.M."/>
            <person name="Demir E."/>
            <person name="Dubchak I."/>
            <person name="Gentemann C."/>
            <person name="Eikrem W."/>
            <person name="Gready J.E."/>
            <person name="John U."/>
            <person name="Lanier W."/>
            <person name="Lindquist E.A."/>
            <person name="Lucas S."/>
            <person name="Mayer K.F."/>
            <person name="Moreau H."/>
            <person name="Not F."/>
            <person name="Otillar R."/>
            <person name="Panaud O."/>
            <person name="Pangilinan J."/>
            <person name="Paulsen I."/>
            <person name="Piegu B."/>
            <person name="Poliakov A."/>
            <person name="Robbens S."/>
            <person name="Schmutz J."/>
            <person name="Toulza E."/>
            <person name="Wyss T."/>
            <person name="Zelensky A."/>
            <person name="Zhou K."/>
            <person name="Armbrust E.V."/>
            <person name="Bhattacharya D."/>
            <person name="Goodenough U.W."/>
            <person name="Van de Peer Y."/>
            <person name="Grigoriev I.V."/>
        </authorList>
    </citation>
    <scope>NUCLEOTIDE SEQUENCE [LARGE SCALE GENOMIC DNA]</scope>
    <source>
        <strain evidence="1 2">CCMP1545</strain>
    </source>
</reference>
<dbReference type="GeneID" id="9680892"/>
<evidence type="ECO:0000313" key="2">
    <source>
        <dbReference type="Proteomes" id="UP000001876"/>
    </source>
</evidence>
<dbReference type="EMBL" id="GG663735">
    <property type="protein sequence ID" value="EEH60716.1"/>
    <property type="molecule type" value="Genomic_DNA"/>
</dbReference>
<dbReference type="OrthoDB" id="495262at2759"/>
<dbReference type="AlphaFoldDB" id="C1MHC1"/>
<keyword evidence="2" id="KW-1185">Reference proteome</keyword>
<proteinExistence type="predicted"/>
<protein>
    <submittedName>
        <fullName evidence="1">Predicted protein</fullName>
    </submittedName>
</protein>
<accession>C1MHC1</accession>